<name>A0ABD3KR00_EUCGL</name>
<protein>
    <recommendedName>
        <fullName evidence="4">DUF599 domain-containing protein</fullName>
    </recommendedName>
</protein>
<dbReference type="AlphaFoldDB" id="A0ABD3KR00"/>
<feature type="transmembrane region" description="Helical" evidence="1">
    <location>
        <begin position="186"/>
        <end position="211"/>
    </location>
</feature>
<keyword evidence="1" id="KW-0472">Membrane</keyword>
<dbReference type="EMBL" id="JBJKBG010000004">
    <property type="protein sequence ID" value="KAL3741782.1"/>
    <property type="molecule type" value="Genomic_DNA"/>
</dbReference>
<evidence type="ECO:0000313" key="2">
    <source>
        <dbReference type="EMBL" id="KAL3741782.1"/>
    </source>
</evidence>
<feature type="transmembrane region" description="Helical" evidence="1">
    <location>
        <begin position="12"/>
        <end position="31"/>
    </location>
</feature>
<organism evidence="2 3">
    <name type="scientific">Eucalyptus globulus</name>
    <name type="common">Tasmanian blue gum</name>
    <dbReference type="NCBI Taxonomy" id="34317"/>
    <lineage>
        <taxon>Eukaryota</taxon>
        <taxon>Viridiplantae</taxon>
        <taxon>Streptophyta</taxon>
        <taxon>Embryophyta</taxon>
        <taxon>Tracheophyta</taxon>
        <taxon>Spermatophyta</taxon>
        <taxon>Magnoliopsida</taxon>
        <taxon>eudicotyledons</taxon>
        <taxon>Gunneridae</taxon>
        <taxon>Pentapetalae</taxon>
        <taxon>rosids</taxon>
        <taxon>malvids</taxon>
        <taxon>Myrtales</taxon>
        <taxon>Myrtaceae</taxon>
        <taxon>Myrtoideae</taxon>
        <taxon>Eucalypteae</taxon>
        <taxon>Eucalyptus</taxon>
    </lineage>
</organism>
<dbReference type="Pfam" id="PF04654">
    <property type="entry name" value="DUF599"/>
    <property type="match status" value="1"/>
</dbReference>
<dbReference type="PANTHER" id="PTHR31168">
    <property type="entry name" value="OS02G0292800 PROTEIN"/>
    <property type="match status" value="1"/>
</dbReference>
<evidence type="ECO:0000256" key="1">
    <source>
        <dbReference type="SAM" id="Phobius"/>
    </source>
</evidence>
<proteinExistence type="predicted"/>
<accession>A0ABD3KR00</accession>
<evidence type="ECO:0000313" key="3">
    <source>
        <dbReference type="Proteomes" id="UP001634007"/>
    </source>
</evidence>
<dbReference type="Proteomes" id="UP001634007">
    <property type="component" value="Unassembled WGS sequence"/>
</dbReference>
<reference evidence="2 3" key="1">
    <citation type="submission" date="2024-11" db="EMBL/GenBank/DDBJ databases">
        <title>Chromosome-level genome assembly of Eucalyptus globulus Labill. provides insights into its genome evolution.</title>
        <authorList>
            <person name="Li X."/>
        </authorList>
    </citation>
    <scope>NUCLEOTIDE SEQUENCE [LARGE SCALE GENOMIC DNA]</scope>
    <source>
        <strain evidence="2">CL2024</strain>
        <tissue evidence="2">Fresh tender leaves</tissue>
    </source>
</reference>
<comment type="caution">
    <text evidence="2">The sequence shown here is derived from an EMBL/GenBank/DDBJ whole genome shotgun (WGS) entry which is preliminary data.</text>
</comment>
<evidence type="ECO:0008006" key="4">
    <source>
        <dbReference type="Google" id="ProtNLM"/>
    </source>
</evidence>
<keyword evidence="3" id="KW-1185">Reference proteome</keyword>
<gene>
    <name evidence="2" type="ORF">ACJRO7_017279</name>
</gene>
<keyword evidence="1" id="KW-1133">Transmembrane helix</keyword>
<feature type="transmembrane region" description="Helical" evidence="1">
    <location>
        <begin position="115"/>
        <end position="136"/>
    </location>
</feature>
<feature type="transmembrane region" description="Helical" evidence="1">
    <location>
        <begin position="68"/>
        <end position="95"/>
    </location>
</feature>
<dbReference type="InterPro" id="IPR006747">
    <property type="entry name" value="DUF599"/>
</dbReference>
<sequence length="234" mass="25582">MIFPKNDLDLVLVPGGLVIMFAYHLFFLCRYRYAPETTVMGIENADRRAWIDGISEVKLGDRNFAANVIASSVTAATSLASVSLALSSLLGAWIANSTADNMFRRLRGFGGTDPSTAAVKYMSLLACFILAFAFFLRSARHFIHANYLITTQDDSAGSEAVKENAKVVIARGGEFWSLGLRAICSALALLLWFFGPVAMFVSSAILVMILYHHDFRSIPLARTRRLKTGSGGVQ</sequence>
<dbReference type="PANTHER" id="PTHR31168:SF21">
    <property type="entry name" value="EMB|CAB89385.1"/>
    <property type="match status" value="1"/>
</dbReference>
<keyword evidence="1" id="KW-0812">Transmembrane</keyword>